<dbReference type="EMBL" id="LK052904">
    <property type="protein sequence ID" value="CDR45681.1"/>
    <property type="molecule type" value="Genomic_DNA"/>
</dbReference>
<organism evidence="8">
    <name type="scientific">Cyberlindnera fabianii</name>
    <name type="common">Yeast</name>
    <name type="synonym">Hansenula fabianii</name>
    <dbReference type="NCBI Taxonomy" id="36022"/>
    <lineage>
        <taxon>Eukaryota</taxon>
        <taxon>Fungi</taxon>
        <taxon>Dikarya</taxon>
        <taxon>Ascomycota</taxon>
        <taxon>Saccharomycotina</taxon>
        <taxon>Saccharomycetes</taxon>
        <taxon>Phaffomycetales</taxon>
        <taxon>Phaffomycetaceae</taxon>
        <taxon>Cyberlindnera</taxon>
    </lineage>
</organism>
<dbReference type="InterPro" id="IPR036249">
    <property type="entry name" value="Thioredoxin-like_sf"/>
</dbReference>
<accession>A0A061BFC3</accession>
<dbReference type="AlphaFoldDB" id="A0A061BFC3"/>
<feature type="domain" description="Ribosomal protein/NADH dehydrogenase" evidence="7">
    <location>
        <begin position="32"/>
        <end position="104"/>
    </location>
</feature>
<sequence>MPIKPIPRTPTLQNGLGAFVLACKRITLQFDKAGGSSQGLRDFLKLRLDTYAKQHPKTEFRLIQKTGHPVIKGEYANGREKAICVRNLNIDNVQNKLNLLKEASGEQIRKRNSKVESLNESVRGIWSPLHVDPTVRHKV</sequence>
<evidence type="ECO:0000256" key="5">
    <source>
        <dbReference type="ARBA" id="ARBA00023274"/>
    </source>
</evidence>
<dbReference type="InterPro" id="IPR039927">
    <property type="entry name" value="Ribosomal_mL43"/>
</dbReference>
<evidence type="ECO:0000256" key="4">
    <source>
        <dbReference type="ARBA" id="ARBA00023128"/>
    </source>
</evidence>
<evidence type="ECO:0000259" key="7">
    <source>
        <dbReference type="SMART" id="SM00916"/>
    </source>
</evidence>
<dbReference type="PhylomeDB" id="A0A061BFC3"/>
<reference evidence="8" key="1">
    <citation type="journal article" date="2014" name="Genome Announc.">
        <title>Genome sequence of the yeast Cyberlindnera fabianii (Hansenula fabianii).</title>
        <authorList>
            <person name="Freel K.C."/>
            <person name="Sarilar V."/>
            <person name="Neuveglise C."/>
            <person name="Devillers H."/>
            <person name="Friedrich A."/>
            <person name="Schacherer J."/>
        </authorList>
    </citation>
    <scope>NUCLEOTIDE SEQUENCE</scope>
    <source>
        <strain evidence="8">YJS4271</strain>
    </source>
</reference>
<name>A0A061BFC3_CYBFA</name>
<dbReference type="GO" id="GO:0005762">
    <property type="term" value="C:mitochondrial large ribosomal subunit"/>
    <property type="evidence" value="ECO:0007669"/>
    <property type="project" value="TreeGrafter"/>
</dbReference>
<evidence type="ECO:0000256" key="6">
    <source>
        <dbReference type="ARBA" id="ARBA00035188"/>
    </source>
</evidence>
<dbReference type="InterPro" id="IPR007741">
    <property type="entry name" value="Ribosomal_mL43/mS25/NADH_DH"/>
</dbReference>
<keyword evidence="4" id="KW-0496">Mitochondrion</keyword>
<dbReference type="PANTHER" id="PTHR21396:SF2">
    <property type="entry name" value="LARGE RIBOSOMAL SUBUNIT PROTEIN ML43"/>
    <property type="match status" value="1"/>
</dbReference>
<gene>
    <name evidence="8" type="ORF">CYFA0S_19e01750g</name>
</gene>
<dbReference type="Gene3D" id="3.40.30.10">
    <property type="entry name" value="Glutaredoxin"/>
    <property type="match status" value="1"/>
</dbReference>
<dbReference type="GO" id="GO:0032543">
    <property type="term" value="P:mitochondrial translation"/>
    <property type="evidence" value="ECO:0007669"/>
    <property type="project" value="InterPro"/>
</dbReference>
<dbReference type="PROSITE" id="PS51257">
    <property type="entry name" value="PROKAR_LIPOPROTEIN"/>
    <property type="match status" value="1"/>
</dbReference>
<dbReference type="OrthoDB" id="88at2759"/>
<evidence type="ECO:0000256" key="1">
    <source>
        <dbReference type="ARBA" id="ARBA00004173"/>
    </source>
</evidence>
<dbReference type="SMART" id="SM00916">
    <property type="entry name" value="L51_S25_CI-B8"/>
    <property type="match status" value="1"/>
</dbReference>
<comment type="subcellular location">
    <subcellularLocation>
        <location evidence="1">Mitochondrion</location>
    </subcellularLocation>
</comment>
<dbReference type="SUPFAM" id="SSF52833">
    <property type="entry name" value="Thioredoxin-like"/>
    <property type="match status" value="1"/>
</dbReference>
<comment type="similarity">
    <text evidence="2">Belongs to the mitochondrion-specific ribosomal protein mL43 family.</text>
</comment>
<keyword evidence="3" id="KW-0689">Ribosomal protein</keyword>
<dbReference type="PANTHER" id="PTHR21396">
    <property type="entry name" value="39S RIBOSOMAL PROTEIN L43"/>
    <property type="match status" value="1"/>
</dbReference>
<dbReference type="VEuPathDB" id="FungiDB:BON22_0956"/>
<dbReference type="Pfam" id="PF05047">
    <property type="entry name" value="L51_S25_CI-B8"/>
    <property type="match status" value="1"/>
</dbReference>
<dbReference type="GO" id="GO:0003735">
    <property type="term" value="F:structural constituent of ribosome"/>
    <property type="evidence" value="ECO:0007669"/>
    <property type="project" value="InterPro"/>
</dbReference>
<keyword evidence="5" id="KW-0687">Ribonucleoprotein</keyword>
<evidence type="ECO:0000313" key="8">
    <source>
        <dbReference type="EMBL" id="CDR45681.1"/>
    </source>
</evidence>
<protein>
    <recommendedName>
        <fullName evidence="6">Large ribosomal subunit protein mL43</fullName>
    </recommendedName>
</protein>
<evidence type="ECO:0000256" key="3">
    <source>
        <dbReference type="ARBA" id="ARBA00022980"/>
    </source>
</evidence>
<evidence type="ECO:0000256" key="2">
    <source>
        <dbReference type="ARBA" id="ARBA00006073"/>
    </source>
</evidence>
<proteinExistence type="inferred from homology"/>